<proteinExistence type="predicted"/>
<reference evidence="2 3" key="1">
    <citation type="submission" date="2023-12" db="EMBL/GenBank/DDBJ databases">
        <title>Novel species of the genus Arcicella isolated from rivers.</title>
        <authorList>
            <person name="Lu H."/>
        </authorList>
    </citation>
    <scope>NUCLEOTIDE SEQUENCE [LARGE SCALE GENOMIC DNA]</scope>
    <source>
        <strain evidence="2 3">DC2W</strain>
    </source>
</reference>
<feature type="domain" description="Antitoxin SocA-like Panacea" evidence="1">
    <location>
        <begin position="27"/>
        <end position="130"/>
    </location>
</feature>
<name>A0ABU5RZS5_9BACT</name>
<accession>A0ABU5RZS5</accession>
<dbReference type="Pfam" id="PF13274">
    <property type="entry name" value="SocA_Panacea"/>
    <property type="match status" value="1"/>
</dbReference>
<dbReference type="EMBL" id="JAYGIL010000003">
    <property type="protein sequence ID" value="MEA5401706.1"/>
    <property type="molecule type" value="Genomic_DNA"/>
</dbReference>
<dbReference type="RefSeq" id="WP_323325581.1">
    <property type="nucleotide sequence ID" value="NZ_JAYGIL010000003.1"/>
</dbReference>
<organism evidence="2 3">
    <name type="scientific">Arcicella gelida</name>
    <dbReference type="NCBI Taxonomy" id="2984195"/>
    <lineage>
        <taxon>Bacteria</taxon>
        <taxon>Pseudomonadati</taxon>
        <taxon>Bacteroidota</taxon>
        <taxon>Cytophagia</taxon>
        <taxon>Cytophagales</taxon>
        <taxon>Flectobacillaceae</taxon>
        <taxon>Arcicella</taxon>
    </lineage>
</organism>
<sequence>MYSALVIASKFVNRAIDNGKPVTQMKLQKMLYIAHGLHLVYSGKPLINENIEAWKYGPVIPQVYNYYKNWGNQPIVEPTLIGALSNQAIVLKLDVLCDSAEQAIDLTWNITKDVDAVQLSNWTHIENSPWFKVFKNEGLENFSNAKIENDLIADYFKETFDIKVDAHDAFATA</sequence>
<gene>
    <name evidence="2" type="ORF">VB776_02190</name>
</gene>
<keyword evidence="3" id="KW-1185">Reference proteome</keyword>
<protein>
    <submittedName>
        <fullName evidence="2">Type II toxin-antitoxin system antitoxin SocA domain-containing protein</fullName>
    </submittedName>
</protein>
<comment type="caution">
    <text evidence="2">The sequence shown here is derived from an EMBL/GenBank/DDBJ whole genome shotgun (WGS) entry which is preliminary data.</text>
</comment>
<evidence type="ECO:0000313" key="3">
    <source>
        <dbReference type="Proteomes" id="UP001303899"/>
    </source>
</evidence>
<dbReference type="InterPro" id="IPR025272">
    <property type="entry name" value="SocA_Panacea"/>
</dbReference>
<dbReference type="Proteomes" id="UP001303899">
    <property type="component" value="Unassembled WGS sequence"/>
</dbReference>
<evidence type="ECO:0000313" key="2">
    <source>
        <dbReference type="EMBL" id="MEA5401706.1"/>
    </source>
</evidence>
<evidence type="ECO:0000259" key="1">
    <source>
        <dbReference type="Pfam" id="PF13274"/>
    </source>
</evidence>